<name>A0A1N7HK80_9RHOB</name>
<dbReference type="AlphaFoldDB" id="A0A1N7HK80"/>
<evidence type="ECO:0000313" key="3">
    <source>
        <dbReference type="Proteomes" id="UP000186019"/>
    </source>
</evidence>
<keyword evidence="2" id="KW-0808">Transferase</keyword>
<organism evidence="2 3">
    <name type="scientific">Roseovarius nanhaiticus</name>
    <dbReference type="NCBI Taxonomy" id="573024"/>
    <lineage>
        <taxon>Bacteria</taxon>
        <taxon>Pseudomonadati</taxon>
        <taxon>Pseudomonadota</taxon>
        <taxon>Alphaproteobacteria</taxon>
        <taxon>Rhodobacterales</taxon>
        <taxon>Roseobacteraceae</taxon>
        <taxon>Roseovarius</taxon>
    </lineage>
</organism>
<evidence type="ECO:0000313" key="2">
    <source>
        <dbReference type="EMBL" id="SIS25276.1"/>
    </source>
</evidence>
<dbReference type="SUPFAM" id="SSF55729">
    <property type="entry name" value="Acyl-CoA N-acyltransferases (Nat)"/>
    <property type="match status" value="1"/>
</dbReference>
<accession>A0A1N7HK80</accession>
<dbReference type="InterPro" id="IPR000182">
    <property type="entry name" value="GNAT_dom"/>
</dbReference>
<dbReference type="PROSITE" id="PS51186">
    <property type="entry name" value="GNAT"/>
    <property type="match status" value="1"/>
</dbReference>
<dbReference type="RefSeq" id="WP_076535345.1">
    <property type="nucleotide sequence ID" value="NZ_FOAC01000004.1"/>
</dbReference>
<dbReference type="Gene3D" id="3.40.630.30">
    <property type="match status" value="1"/>
</dbReference>
<sequence length="163" mass="17826">MITILRMRPNDAASLARLMHRAVHDGASPDYTPEQLTAWSPEPMDPGAFLMRLADGRAVWVAFDADARACGFIELTPRGHIDLFYCHPRGRGIGGALYAALEAEARGRGLGRLTVDASEGARAFFLREGFECHGSRAVLRNGTQLHNYAMSRILDLDAEATLS</sequence>
<dbReference type="InterPro" id="IPR052564">
    <property type="entry name" value="N-acetyltrans/Recomb-assoc"/>
</dbReference>
<dbReference type="GO" id="GO:0016747">
    <property type="term" value="F:acyltransferase activity, transferring groups other than amino-acyl groups"/>
    <property type="evidence" value="ECO:0007669"/>
    <property type="project" value="InterPro"/>
</dbReference>
<gene>
    <name evidence="2" type="ORF">SAMN05421666_3230</name>
</gene>
<dbReference type="PANTHER" id="PTHR43451:SF1">
    <property type="entry name" value="ACETYLTRANSFERASE"/>
    <property type="match status" value="1"/>
</dbReference>
<dbReference type="Pfam" id="PF13673">
    <property type="entry name" value="Acetyltransf_10"/>
    <property type="match status" value="1"/>
</dbReference>
<dbReference type="InterPro" id="IPR016181">
    <property type="entry name" value="Acyl_CoA_acyltransferase"/>
</dbReference>
<dbReference type="STRING" id="573024.SAMN05216208_3206"/>
<feature type="domain" description="N-acetyltransferase" evidence="1">
    <location>
        <begin position="2"/>
        <end position="155"/>
    </location>
</feature>
<dbReference type="PANTHER" id="PTHR43451">
    <property type="entry name" value="ACETYLTRANSFERASE (GNAT) FAMILY PROTEIN"/>
    <property type="match status" value="1"/>
</dbReference>
<dbReference type="OrthoDB" id="9789081at2"/>
<evidence type="ECO:0000259" key="1">
    <source>
        <dbReference type="PROSITE" id="PS51186"/>
    </source>
</evidence>
<keyword evidence="3" id="KW-1185">Reference proteome</keyword>
<dbReference type="EMBL" id="FTNV01000004">
    <property type="protein sequence ID" value="SIS25276.1"/>
    <property type="molecule type" value="Genomic_DNA"/>
</dbReference>
<proteinExistence type="predicted"/>
<protein>
    <submittedName>
        <fullName evidence="2">Acetyltransferase, GNAT family</fullName>
    </submittedName>
</protein>
<dbReference type="Proteomes" id="UP000186019">
    <property type="component" value="Unassembled WGS sequence"/>
</dbReference>
<reference evidence="2 3" key="1">
    <citation type="submission" date="2017-01" db="EMBL/GenBank/DDBJ databases">
        <authorList>
            <person name="Mah S.A."/>
            <person name="Swanson W.J."/>
            <person name="Moy G.W."/>
            <person name="Vacquier V.D."/>
        </authorList>
    </citation>
    <scope>NUCLEOTIDE SEQUENCE [LARGE SCALE GENOMIC DNA]</scope>
    <source>
        <strain evidence="2 3">DSM 29590</strain>
    </source>
</reference>